<evidence type="ECO:0000313" key="3">
    <source>
        <dbReference type="EMBL" id="KUO41528.1"/>
    </source>
</evidence>
<evidence type="ECO:0000256" key="2">
    <source>
        <dbReference type="ARBA" id="ARBA00022695"/>
    </source>
</evidence>
<dbReference type="PANTHER" id="PTHR42866:SF2">
    <property type="entry name" value="3-DEOXY-MANNO-OCTULOSONATE CYTIDYLYLTRANSFERASE, MITOCHONDRIAL"/>
    <property type="match status" value="1"/>
</dbReference>
<reference evidence="3 4" key="1">
    <citation type="journal article" date="2016" name="Nat. Microbiol.">
        <title>Genomic inference of the metabolism of cosmopolitan subsurface Archaea, Hadesarchaea.</title>
        <authorList>
            <person name="Baker B.J."/>
            <person name="Saw J.H."/>
            <person name="Lind A.E."/>
            <person name="Lazar C.S."/>
            <person name="Hinrichs K.-U."/>
            <person name="Teske A.P."/>
            <person name="Ettema T.J."/>
        </authorList>
    </citation>
    <scope>NUCLEOTIDE SEQUENCE [LARGE SCALE GENOMIC DNA]</scope>
</reference>
<dbReference type="NCBIfam" id="TIGR00466">
    <property type="entry name" value="kdsB"/>
    <property type="match status" value="1"/>
</dbReference>
<keyword evidence="1 3" id="KW-0808">Transferase</keyword>
<dbReference type="Pfam" id="PF02348">
    <property type="entry name" value="CTP_transf_3"/>
    <property type="match status" value="1"/>
</dbReference>
<dbReference type="GO" id="GO:0005829">
    <property type="term" value="C:cytosol"/>
    <property type="evidence" value="ECO:0007669"/>
    <property type="project" value="TreeGrafter"/>
</dbReference>
<dbReference type="AlphaFoldDB" id="A0A147JYE8"/>
<dbReference type="InterPro" id="IPR004528">
    <property type="entry name" value="KdsB"/>
</dbReference>
<comment type="caution">
    <text evidence="3">The sequence shown here is derived from an EMBL/GenBank/DDBJ whole genome shotgun (WGS) entry which is preliminary data.</text>
</comment>
<keyword evidence="2 3" id="KW-0548">Nucleotidyltransferase</keyword>
<proteinExistence type="inferred from homology"/>
<dbReference type="SUPFAM" id="SSF53448">
    <property type="entry name" value="Nucleotide-diphospho-sugar transferases"/>
    <property type="match status" value="1"/>
</dbReference>
<dbReference type="PANTHER" id="PTHR42866">
    <property type="entry name" value="3-DEOXY-MANNO-OCTULOSONATE CYTIDYLYLTRANSFERASE"/>
    <property type="match status" value="1"/>
</dbReference>
<gene>
    <name evidence="3" type="ORF">APZ16_05240</name>
</gene>
<dbReference type="Gene3D" id="3.90.550.10">
    <property type="entry name" value="Spore Coat Polysaccharide Biosynthesis Protein SpsA, Chain A"/>
    <property type="match status" value="1"/>
</dbReference>
<dbReference type="Proteomes" id="UP000074294">
    <property type="component" value="Unassembled WGS sequence"/>
</dbReference>
<dbReference type="InterPro" id="IPR003329">
    <property type="entry name" value="Cytidylyl_trans"/>
</dbReference>
<sequence>MNIVGIIPARMASSRFPGKPMAKIHGIPMVGHVYFRSKMNKTLKQVYVATCDQEIADYIKSIGGEVVMTSHTHERASDRVAEAVLKIEKKSGEKIDIIAMIQGDEPMIHPKMIDEALKPMLEDEFIQVVNLMAPLKSRNEQNDPNTVKVVVDLKGFALYFSREPIPSWKKGAKKVPMFKQVCIIPFRRDFLIKYSKLAPTPLEQVESIDMLRILEHGYKVKMVPTHFATHSVDTIDDLKKVEKLMAKDALLKSYGKLH</sequence>
<dbReference type="STRING" id="1776334.APZ16_05240"/>
<dbReference type="NCBIfam" id="NF003952">
    <property type="entry name" value="PRK05450.1-5"/>
    <property type="match status" value="1"/>
</dbReference>
<name>A0A147JYE8_HADYE</name>
<accession>A0A147JYE8</accession>
<dbReference type="InterPro" id="IPR029044">
    <property type="entry name" value="Nucleotide-diphossugar_trans"/>
</dbReference>
<evidence type="ECO:0000313" key="4">
    <source>
        <dbReference type="Proteomes" id="UP000074294"/>
    </source>
</evidence>
<organism evidence="3 4">
    <name type="scientific">Hadarchaeum yellowstonense</name>
    <dbReference type="NCBI Taxonomy" id="1776334"/>
    <lineage>
        <taxon>Archaea</taxon>
        <taxon>Methanobacteriati</taxon>
        <taxon>Candidatus Hadarchaeota</taxon>
        <taxon>Candidatus Hadarchaeia</taxon>
        <taxon>Candidatus Hadarchaeales</taxon>
        <taxon>Candidatus Hadarchaeaceae</taxon>
        <taxon>Candidatus Hadarchaeum</taxon>
    </lineage>
</organism>
<dbReference type="GO" id="GO:0008690">
    <property type="term" value="F:3-deoxy-manno-octulosonate cytidylyltransferase activity"/>
    <property type="evidence" value="ECO:0007669"/>
    <property type="project" value="InterPro"/>
</dbReference>
<dbReference type="CDD" id="cd02517">
    <property type="entry name" value="CMP-KDO-Synthetase"/>
    <property type="match status" value="1"/>
</dbReference>
<dbReference type="NCBIfam" id="NF009905">
    <property type="entry name" value="PRK13368.1"/>
    <property type="match status" value="1"/>
</dbReference>
<evidence type="ECO:0000256" key="1">
    <source>
        <dbReference type="ARBA" id="ARBA00022679"/>
    </source>
</evidence>
<dbReference type="HAMAP" id="MF_00057">
    <property type="entry name" value="KdsB"/>
    <property type="match status" value="1"/>
</dbReference>
<dbReference type="EMBL" id="LQMQ01000019">
    <property type="protein sequence ID" value="KUO41528.1"/>
    <property type="molecule type" value="Genomic_DNA"/>
</dbReference>
<protein>
    <submittedName>
        <fullName evidence="3">3-deoxy-manno-octulosonate cytidylyltransferase</fullName>
    </submittedName>
</protein>